<organism evidence="2 3">
    <name type="scientific">Trichuris trichiura</name>
    <name type="common">Whipworm</name>
    <name type="synonym">Trichocephalus trichiurus</name>
    <dbReference type="NCBI Taxonomy" id="36087"/>
    <lineage>
        <taxon>Eukaryota</taxon>
        <taxon>Metazoa</taxon>
        <taxon>Ecdysozoa</taxon>
        <taxon>Nematoda</taxon>
        <taxon>Enoplea</taxon>
        <taxon>Dorylaimia</taxon>
        <taxon>Trichinellida</taxon>
        <taxon>Trichuridae</taxon>
        <taxon>Trichuris</taxon>
    </lineage>
</organism>
<gene>
    <name evidence="2" type="ORF">TTRE_0000975601</name>
</gene>
<evidence type="ECO:0000256" key="1">
    <source>
        <dbReference type="SAM" id="MobiDB-lite"/>
    </source>
</evidence>
<dbReference type="STRING" id="36087.A0A077ZR44"/>
<evidence type="ECO:0000313" key="3">
    <source>
        <dbReference type="Proteomes" id="UP000030665"/>
    </source>
</evidence>
<dbReference type="AlphaFoldDB" id="A0A077ZR44"/>
<name>A0A077ZR44_TRITR</name>
<dbReference type="EMBL" id="HG808650">
    <property type="protein sequence ID" value="CDW61305.1"/>
    <property type="molecule type" value="Genomic_DNA"/>
</dbReference>
<protein>
    <submittedName>
        <fullName evidence="2">Uncharacterized protein</fullName>
    </submittedName>
</protein>
<feature type="region of interest" description="Disordered" evidence="1">
    <location>
        <begin position="114"/>
        <end position="167"/>
    </location>
</feature>
<dbReference type="Proteomes" id="UP000030665">
    <property type="component" value="Unassembled WGS sequence"/>
</dbReference>
<dbReference type="PANTHER" id="PTHR33205">
    <property type="entry name" value="TRANSMEMBRANE PROTEIN"/>
    <property type="match status" value="1"/>
</dbReference>
<reference evidence="2" key="1">
    <citation type="submission" date="2014-01" db="EMBL/GenBank/DDBJ databases">
        <authorList>
            <person name="Aslett M."/>
        </authorList>
    </citation>
    <scope>NUCLEOTIDE SEQUENCE</scope>
</reference>
<accession>A0A077ZR44</accession>
<evidence type="ECO:0000313" key="2">
    <source>
        <dbReference type="EMBL" id="CDW61305.1"/>
    </source>
</evidence>
<sequence length="167" mass="18179">MITNLKLLNACTQRTKKAKHAAPLTSTGNKNVLTASLGYCRASLRAHTLSSIELRAISNGEIYRFHVLLNSLFKVLFNFPSRYLFAIGLVAVFSLRWDSPPALGCTLEQPDSTARRARCGQPPSSRALHPLRRPDQGSLRRQVVRTSAGPTHHTAVDGCPSSASALS</sequence>
<dbReference type="OrthoDB" id="7196728at2759"/>
<keyword evidence="3" id="KW-1185">Reference proteome</keyword>
<proteinExistence type="predicted"/>
<dbReference type="PANTHER" id="PTHR33205:SF1">
    <property type="entry name" value="TRANSMEMBRANE PROTEIN"/>
    <property type="match status" value="1"/>
</dbReference>
<reference evidence="2" key="2">
    <citation type="submission" date="2014-03" db="EMBL/GenBank/DDBJ databases">
        <title>The whipworm genome and dual-species transcriptomics of an intimate host-pathogen interaction.</title>
        <authorList>
            <person name="Foth B.J."/>
            <person name="Tsai I.J."/>
            <person name="Reid A.J."/>
            <person name="Bancroft A.J."/>
            <person name="Nichol S."/>
            <person name="Tracey A."/>
            <person name="Holroyd N."/>
            <person name="Cotton J.A."/>
            <person name="Stanley E.J."/>
            <person name="Zarowiecki M."/>
            <person name="Liu J.Z."/>
            <person name="Huckvale T."/>
            <person name="Cooper P.J."/>
            <person name="Grencis R.K."/>
            <person name="Berriman M."/>
        </authorList>
    </citation>
    <scope>NUCLEOTIDE SEQUENCE [LARGE SCALE GENOMIC DNA]</scope>
</reference>